<evidence type="ECO:0000313" key="2">
    <source>
        <dbReference type="Proteomes" id="UP000199520"/>
    </source>
</evidence>
<name>A0A1I4LII5_9FIRM</name>
<proteinExistence type="predicted"/>
<dbReference type="RefSeq" id="WP_090938385.1">
    <property type="nucleotide sequence ID" value="NZ_FOTS01000025.1"/>
</dbReference>
<sequence>MYQPRIQTLCGTPEELLEKLTSMALASYQSTKVLINYDKETDTEVEIDVLFDKALVTESCEDWLTDQGHDSEEWDDDGVTAFLDEYYPNQYDEIAWEVAEFYVREQLEEINLKVENLESISVFY</sequence>
<reference evidence="2" key="1">
    <citation type="submission" date="2016-10" db="EMBL/GenBank/DDBJ databases">
        <authorList>
            <person name="Varghese N."/>
            <person name="Submissions S."/>
        </authorList>
    </citation>
    <scope>NUCLEOTIDE SEQUENCE [LARGE SCALE GENOMIC DNA]</scope>
    <source>
        <strain evidence="2">DSM 13327</strain>
    </source>
</reference>
<gene>
    <name evidence="1" type="ORF">SAMN04490355_10259</name>
</gene>
<dbReference type="Proteomes" id="UP000199520">
    <property type="component" value="Unassembled WGS sequence"/>
</dbReference>
<protein>
    <submittedName>
        <fullName evidence="1">Uncharacterized protein</fullName>
    </submittedName>
</protein>
<dbReference type="AlphaFoldDB" id="A0A1I4LII5"/>
<keyword evidence="2" id="KW-1185">Reference proteome</keyword>
<organism evidence="1 2">
    <name type="scientific">Pelosinus propionicus DSM 13327</name>
    <dbReference type="NCBI Taxonomy" id="1123291"/>
    <lineage>
        <taxon>Bacteria</taxon>
        <taxon>Bacillati</taxon>
        <taxon>Bacillota</taxon>
        <taxon>Negativicutes</taxon>
        <taxon>Selenomonadales</taxon>
        <taxon>Sporomusaceae</taxon>
        <taxon>Pelosinus</taxon>
    </lineage>
</organism>
<evidence type="ECO:0000313" key="1">
    <source>
        <dbReference type="EMBL" id="SFL90782.1"/>
    </source>
</evidence>
<accession>A0A1I4LII5</accession>
<dbReference type="EMBL" id="FOTS01000025">
    <property type="protein sequence ID" value="SFL90782.1"/>
    <property type="molecule type" value="Genomic_DNA"/>
</dbReference>